<dbReference type="Gene3D" id="3.40.605.10">
    <property type="entry name" value="Aldehyde Dehydrogenase, Chain A, domain 1"/>
    <property type="match status" value="1"/>
</dbReference>
<feature type="active site" evidence="2">
    <location>
        <position position="247"/>
    </location>
</feature>
<dbReference type="Pfam" id="PF00171">
    <property type="entry name" value="Aldedh"/>
    <property type="match status" value="1"/>
</dbReference>
<dbReference type="PANTHER" id="PTHR11699">
    <property type="entry name" value="ALDEHYDE DEHYDROGENASE-RELATED"/>
    <property type="match status" value="1"/>
</dbReference>
<dbReference type="EMBL" id="JAPJZH010000002">
    <property type="protein sequence ID" value="MDA4844646.1"/>
    <property type="molecule type" value="Genomic_DNA"/>
</dbReference>
<keyword evidence="1 3" id="KW-0560">Oxidoreductase</keyword>
<reference evidence="5" key="1">
    <citation type="submission" date="2022-11" db="EMBL/GenBank/DDBJ databases">
        <title>Hoeflea poritis sp. nov., isolated from scleractinian coral Porites lutea.</title>
        <authorList>
            <person name="Zhang G."/>
            <person name="Wei Q."/>
            <person name="Cai L."/>
        </authorList>
    </citation>
    <scope>NUCLEOTIDE SEQUENCE</scope>
    <source>
        <strain evidence="5">E7-10</strain>
    </source>
</reference>
<keyword evidence="6" id="KW-1185">Reference proteome</keyword>
<feature type="domain" description="Aldehyde dehydrogenase" evidence="4">
    <location>
        <begin position="21"/>
        <end position="471"/>
    </location>
</feature>
<name>A0ABT4VIY2_9HYPH</name>
<evidence type="ECO:0000313" key="6">
    <source>
        <dbReference type="Proteomes" id="UP001148313"/>
    </source>
</evidence>
<comment type="similarity">
    <text evidence="3">Belongs to the aldehyde dehydrogenase family.</text>
</comment>
<evidence type="ECO:0000256" key="2">
    <source>
        <dbReference type="PROSITE-ProRule" id="PRU10007"/>
    </source>
</evidence>
<evidence type="ECO:0000259" key="4">
    <source>
        <dbReference type="Pfam" id="PF00171"/>
    </source>
</evidence>
<protein>
    <submittedName>
        <fullName evidence="5">Aldehyde dehydrogenase family protein</fullName>
    </submittedName>
</protein>
<organism evidence="5 6">
    <name type="scientific">Hoeflea poritis</name>
    <dbReference type="NCBI Taxonomy" id="2993659"/>
    <lineage>
        <taxon>Bacteria</taxon>
        <taxon>Pseudomonadati</taxon>
        <taxon>Pseudomonadota</taxon>
        <taxon>Alphaproteobacteria</taxon>
        <taxon>Hyphomicrobiales</taxon>
        <taxon>Rhizobiaceae</taxon>
        <taxon>Hoeflea</taxon>
    </lineage>
</organism>
<comment type="caution">
    <text evidence="5">The sequence shown here is derived from an EMBL/GenBank/DDBJ whole genome shotgun (WGS) entry which is preliminary data.</text>
</comment>
<gene>
    <name evidence="5" type="ORF">OOZ53_04755</name>
</gene>
<dbReference type="Proteomes" id="UP001148313">
    <property type="component" value="Unassembled WGS sequence"/>
</dbReference>
<dbReference type="InterPro" id="IPR029510">
    <property type="entry name" value="Ald_DH_CS_GLU"/>
</dbReference>
<dbReference type="PROSITE" id="PS00687">
    <property type="entry name" value="ALDEHYDE_DEHYDR_GLU"/>
    <property type="match status" value="1"/>
</dbReference>
<dbReference type="InterPro" id="IPR015590">
    <property type="entry name" value="Aldehyde_DH_dom"/>
</dbReference>
<proteinExistence type="inferred from homology"/>
<dbReference type="InterPro" id="IPR016161">
    <property type="entry name" value="Ald_DH/histidinol_DH"/>
</dbReference>
<dbReference type="InterPro" id="IPR016162">
    <property type="entry name" value="Ald_DH_N"/>
</dbReference>
<dbReference type="InterPro" id="IPR016163">
    <property type="entry name" value="Ald_DH_C"/>
</dbReference>
<evidence type="ECO:0000256" key="3">
    <source>
        <dbReference type="RuleBase" id="RU003345"/>
    </source>
</evidence>
<accession>A0ABT4VIY2</accession>
<dbReference type="SUPFAM" id="SSF53720">
    <property type="entry name" value="ALDH-like"/>
    <property type="match status" value="1"/>
</dbReference>
<dbReference type="RefSeq" id="WP_271088175.1">
    <property type="nucleotide sequence ID" value="NZ_JAPJZH010000002.1"/>
</dbReference>
<dbReference type="Gene3D" id="3.40.309.10">
    <property type="entry name" value="Aldehyde Dehydrogenase, Chain A, domain 2"/>
    <property type="match status" value="1"/>
</dbReference>
<evidence type="ECO:0000313" key="5">
    <source>
        <dbReference type="EMBL" id="MDA4844646.1"/>
    </source>
</evidence>
<evidence type="ECO:0000256" key="1">
    <source>
        <dbReference type="ARBA" id="ARBA00023002"/>
    </source>
</evidence>
<sequence>MTEPARHWINGTWIEEGPTETTVDVYRGTDNAAYHMGGSGTAEQAIDTARTAFERTQWPHAPRLRAKALLELADAIAARREEIAHQIAVENGKVLAHCLHETDAAISEARYYAGLARAIFGRVSEIDEGKQSIFAREPIGVAAIIVPWNAPSTLLLRSLGPALAAGCTVVVKGAHQTSGVNRIFAECLAACASLPAGVVNIVHGDLEVSTQLCTHPHVDAVSFTGSSATGKKIMAGAAPTLKRLSLELGGKAPALVFADADMDVATAEIVRGAIPHAGQMCTAITRVLVEDRAWDSFAGRLADALGAVTVGDPMESAVQMGPLFDLQSADRYRATIESARQAGSTLLEGEVRDGHPRGNVVTPALYEISDPGHRLVQDELFCPVVLAERFSDEAGAVASANATRYGLAASVHTSDHGRARRVARALKAGTVWINCHNRLFAEAETGGFRESGLGRLHGLEGLDDFLETKHIYAEFGRLSGA</sequence>